<dbReference type="RefSeq" id="WP_190308707.1">
    <property type="nucleotide sequence ID" value="NZ_JACNYK010000002.1"/>
</dbReference>
<organism evidence="1 2">
    <name type="scientific">Sphingobacterium arenae</name>
    <dbReference type="NCBI Taxonomy" id="1280598"/>
    <lineage>
        <taxon>Bacteria</taxon>
        <taxon>Pseudomonadati</taxon>
        <taxon>Bacteroidota</taxon>
        <taxon>Sphingobacteriia</taxon>
        <taxon>Sphingobacteriales</taxon>
        <taxon>Sphingobacteriaceae</taxon>
        <taxon>Sphingobacterium</taxon>
    </lineage>
</organism>
<comment type="caution">
    <text evidence="1">The sequence shown here is derived from an EMBL/GenBank/DDBJ whole genome shotgun (WGS) entry which is preliminary data.</text>
</comment>
<proteinExistence type="predicted"/>
<dbReference type="EMBL" id="JACNYK010000002">
    <property type="protein sequence ID" value="MBD1425552.1"/>
    <property type="molecule type" value="Genomic_DNA"/>
</dbReference>
<evidence type="ECO:0000313" key="1">
    <source>
        <dbReference type="EMBL" id="MBD1425552.1"/>
    </source>
</evidence>
<protein>
    <submittedName>
        <fullName evidence="1">Uncharacterized protein</fullName>
    </submittedName>
</protein>
<evidence type="ECO:0000313" key="2">
    <source>
        <dbReference type="Proteomes" id="UP000606494"/>
    </source>
</evidence>
<reference evidence="1 2" key="1">
    <citation type="submission" date="2020-08" db="EMBL/GenBank/DDBJ databases">
        <title>Sphingobacterium sp. DN00404 isolated from aquaculture water.</title>
        <authorList>
            <person name="Zhang M."/>
        </authorList>
    </citation>
    <scope>NUCLEOTIDE SEQUENCE [LARGE SCALE GENOMIC DNA]</scope>
    <source>
        <strain evidence="1 2">KCTC 32294</strain>
    </source>
</reference>
<dbReference type="SUPFAM" id="SSF49785">
    <property type="entry name" value="Galactose-binding domain-like"/>
    <property type="match status" value="1"/>
</dbReference>
<accession>A0ABR7Y2M8</accession>
<dbReference type="Proteomes" id="UP000606494">
    <property type="component" value="Unassembled WGS sequence"/>
</dbReference>
<dbReference type="InterPro" id="IPR008979">
    <property type="entry name" value="Galactose-bd-like_sf"/>
</dbReference>
<gene>
    <name evidence="1" type="ORF">H8B17_08170</name>
</gene>
<sequence length="897" mass="100700">MLKHVYLAYLSMFICFPLVLSAQERIMVFGEILNQSTALKKELAEKKMEVRNITADSLLNISVDQGRLLLIGSDTPCPSESRPTISKYLANGGNIIVVGSASFDYRPEPVNPVVVVDFKNIDDYQIIEPPRTPRLASMDKPTIQTVDLPNSTGKGLEFATEKRGMRDIYAQFSIVKEAAPKRSVLTFKAKGNHYMDLLSLQIKDRDNKKWITFVPLSLGWEDYTVSLADFLPEGWHATDMVYPLLDPSRIDSLAMGTNLMTVWREKGMVFAIADVSLCENETDIYAPTSALSPLSLPFQENETILPQWIIDPFFQSMSIKDAVHIISAKGSPFGEIAQQTVQDVTILANTLAEFPGSLNGTDTKSTYDHRMDREKRIIPLLTTDDGNIVARLDIHAGGPYKHSSIAVFGFSPQSIVAQPQLRNTLVGVADYILHTPRVLKTTINTTIQKNKESVVPKFVITLQNPTAKTAKGKLSLHIEGIPQKKVDVEISPGETLDRIIQFGEVPTGFSFQQFDWSIELETPDSHDRINETVDVERSMLQAFIHLVNAQKKYPDGRYSHHYFGDAYGVRAMLAYLDFLERNPEHLAKNTDLWAKISPNDILESAIRFCDMLVERQQPSGALPMGYSEHACGYNVADGGQMALALFQLSRYVKDEMKRKAYLDVCYRFLDWAETFYISETKSDSLKVSIPEEYTKGNAAAGLYGLGQAGRSRQETGPSWVLADILAAQVYAAYIDDHPNNELYQKIADRNVKFYINARYSAAGYYQAEALFWVWLTTNDKTIKKTIRENLDLSFLPPLYQGKLNDMYDLGSRSTLRALPLLYYQQFIRNTASNRAVLLKYIWSFGANTSMSAMGFLSPTFPKPVHGESLAAAKYAALSALWSMELLETGSTLYPRVK</sequence>
<name>A0ABR7Y2M8_9SPHI</name>
<keyword evidence="2" id="KW-1185">Reference proteome</keyword>